<dbReference type="Pfam" id="PF09577">
    <property type="entry name" value="Spore_YpjB"/>
    <property type="match status" value="1"/>
</dbReference>
<proteinExistence type="predicted"/>
<sequence>MSRCKGVITVILQTLHLQLFIVYGQIPNPNLIYTILTISFFIIVTLTYVAWRKYHSTANRAKKIDEDQELE</sequence>
<feature type="transmembrane region" description="Helical" evidence="1">
    <location>
        <begin position="7"/>
        <end position="26"/>
    </location>
</feature>
<dbReference type="InterPro" id="IPR014231">
    <property type="entry name" value="Spore_YpjB"/>
</dbReference>
<dbReference type="Proteomes" id="UP000243524">
    <property type="component" value="Unassembled WGS sequence"/>
</dbReference>
<name>A0A2I0QX06_9BACI</name>
<keyword evidence="1" id="KW-1133">Transmembrane helix</keyword>
<comment type="caution">
    <text evidence="2">The sequence shown here is derived from an EMBL/GenBank/DDBJ whole genome shotgun (WGS) entry which is preliminary data.</text>
</comment>
<evidence type="ECO:0000256" key="1">
    <source>
        <dbReference type="SAM" id="Phobius"/>
    </source>
</evidence>
<gene>
    <name evidence="2" type="ORF">CEY16_03535</name>
</gene>
<keyword evidence="1" id="KW-0472">Membrane</keyword>
<evidence type="ECO:0000313" key="2">
    <source>
        <dbReference type="EMBL" id="PKR78838.1"/>
    </source>
</evidence>
<dbReference type="AlphaFoldDB" id="A0A2I0QX06"/>
<organism evidence="2 3">
    <name type="scientific">Halalkalibacillus sediminis</name>
    <dbReference type="NCBI Taxonomy" id="2018042"/>
    <lineage>
        <taxon>Bacteria</taxon>
        <taxon>Bacillati</taxon>
        <taxon>Bacillota</taxon>
        <taxon>Bacilli</taxon>
        <taxon>Bacillales</taxon>
        <taxon>Bacillaceae</taxon>
        <taxon>Halalkalibacillus</taxon>
    </lineage>
</organism>
<keyword evidence="3" id="KW-1185">Reference proteome</keyword>
<protein>
    <submittedName>
        <fullName evidence="2">Uncharacterized protein</fullName>
    </submittedName>
</protein>
<reference evidence="2 3" key="1">
    <citation type="submission" date="2017-06" db="EMBL/GenBank/DDBJ databases">
        <title>the draft geome sequence of Illustriluteabacillus marina B3227.</title>
        <authorList>
            <person name="He R.-H."/>
            <person name="Du Z.-J."/>
        </authorList>
    </citation>
    <scope>NUCLEOTIDE SEQUENCE [LARGE SCALE GENOMIC DNA]</scope>
    <source>
        <strain evidence="2 3">B3227</strain>
    </source>
</reference>
<dbReference type="EMBL" id="PJNH01000001">
    <property type="protein sequence ID" value="PKR78838.1"/>
    <property type="molecule type" value="Genomic_DNA"/>
</dbReference>
<feature type="transmembrane region" description="Helical" evidence="1">
    <location>
        <begin position="32"/>
        <end position="51"/>
    </location>
</feature>
<accession>A0A2I0QX06</accession>
<keyword evidence="1" id="KW-0812">Transmembrane</keyword>
<evidence type="ECO:0000313" key="3">
    <source>
        <dbReference type="Proteomes" id="UP000243524"/>
    </source>
</evidence>